<dbReference type="RefSeq" id="XP_001828522.1">
    <property type="nucleotide sequence ID" value="XM_001828470.1"/>
</dbReference>
<feature type="compositionally biased region" description="Low complexity" evidence="5">
    <location>
        <begin position="171"/>
        <end position="188"/>
    </location>
</feature>
<dbReference type="STRING" id="240176.A8N0X3"/>
<keyword evidence="3" id="KW-0496">Mitochondrion</keyword>
<comment type="caution">
    <text evidence="6">The sequence shown here is derived from an EMBL/GenBank/DDBJ whole genome shotgun (WGS) entry which is preliminary data.</text>
</comment>
<evidence type="ECO:0000313" key="6">
    <source>
        <dbReference type="EMBL" id="EAU93277.1"/>
    </source>
</evidence>
<dbReference type="InterPro" id="IPR040049">
    <property type="entry name" value="Ribosomal_mS25/mL61"/>
</dbReference>
<dbReference type="KEGG" id="cci:CC1G_12183"/>
<accession>A8N0X3</accession>
<gene>
    <name evidence="6" type="ORF">CC1G_12183</name>
</gene>
<keyword evidence="4" id="KW-0687">Ribonucleoprotein</keyword>
<dbReference type="VEuPathDB" id="FungiDB:CC1G_12183"/>
<dbReference type="OrthoDB" id="1696305at2759"/>
<dbReference type="eggNOG" id="ENOG502RSEW">
    <property type="taxonomic scope" value="Eukaryota"/>
</dbReference>
<protein>
    <submittedName>
        <fullName evidence="6">Uncharacterized protein</fullName>
    </submittedName>
</protein>
<reference evidence="6 7" key="1">
    <citation type="journal article" date="2010" name="Proc. Natl. Acad. Sci. U.S.A.">
        <title>Insights into evolution of multicellular fungi from the assembled chromosomes of the mushroom Coprinopsis cinerea (Coprinus cinereus).</title>
        <authorList>
            <person name="Stajich J.E."/>
            <person name="Wilke S.K."/>
            <person name="Ahren D."/>
            <person name="Au C.H."/>
            <person name="Birren B.W."/>
            <person name="Borodovsky M."/>
            <person name="Burns C."/>
            <person name="Canback B."/>
            <person name="Casselton L.A."/>
            <person name="Cheng C.K."/>
            <person name="Deng J."/>
            <person name="Dietrich F.S."/>
            <person name="Fargo D.C."/>
            <person name="Farman M.L."/>
            <person name="Gathman A.C."/>
            <person name="Goldberg J."/>
            <person name="Guigo R."/>
            <person name="Hoegger P.J."/>
            <person name="Hooker J.B."/>
            <person name="Huggins A."/>
            <person name="James T.Y."/>
            <person name="Kamada T."/>
            <person name="Kilaru S."/>
            <person name="Kodira C."/>
            <person name="Kues U."/>
            <person name="Kupfer D."/>
            <person name="Kwan H.S."/>
            <person name="Lomsadze A."/>
            <person name="Li W."/>
            <person name="Lilly W.W."/>
            <person name="Ma L.J."/>
            <person name="Mackey A.J."/>
            <person name="Manning G."/>
            <person name="Martin F."/>
            <person name="Muraguchi H."/>
            <person name="Natvig D.O."/>
            <person name="Palmerini H."/>
            <person name="Ramesh M.A."/>
            <person name="Rehmeyer C.J."/>
            <person name="Roe B.A."/>
            <person name="Shenoy N."/>
            <person name="Stanke M."/>
            <person name="Ter-Hovhannisyan V."/>
            <person name="Tunlid A."/>
            <person name="Velagapudi R."/>
            <person name="Vision T.J."/>
            <person name="Zeng Q."/>
            <person name="Zolan M.E."/>
            <person name="Pukkila P.J."/>
        </authorList>
    </citation>
    <scope>NUCLEOTIDE SEQUENCE [LARGE SCALE GENOMIC DNA]</scope>
    <source>
        <strain evidence="7">Okayama-7 / 130 / ATCC MYA-4618 / FGSC 9003</strain>
    </source>
</reference>
<dbReference type="OMA" id="YAFRNDH"/>
<dbReference type="AlphaFoldDB" id="A8N0X3"/>
<evidence type="ECO:0000256" key="3">
    <source>
        <dbReference type="ARBA" id="ARBA00023128"/>
    </source>
</evidence>
<name>A8N0X3_COPC7</name>
<evidence type="ECO:0000313" key="7">
    <source>
        <dbReference type="Proteomes" id="UP000001861"/>
    </source>
</evidence>
<evidence type="ECO:0000256" key="2">
    <source>
        <dbReference type="ARBA" id="ARBA00022980"/>
    </source>
</evidence>
<evidence type="ECO:0000256" key="4">
    <source>
        <dbReference type="ARBA" id="ARBA00023274"/>
    </source>
</evidence>
<dbReference type="InterPro" id="IPR036249">
    <property type="entry name" value="Thioredoxin-like_sf"/>
</dbReference>
<comment type="subcellular location">
    <subcellularLocation>
        <location evidence="1">Mitochondrion</location>
    </subcellularLocation>
</comment>
<dbReference type="InParanoid" id="A8N0X3"/>
<dbReference type="GO" id="GO:0005739">
    <property type="term" value="C:mitochondrion"/>
    <property type="evidence" value="ECO:0007669"/>
    <property type="project" value="UniProtKB-SubCell"/>
</dbReference>
<dbReference type="GO" id="GO:0005840">
    <property type="term" value="C:ribosome"/>
    <property type="evidence" value="ECO:0007669"/>
    <property type="project" value="UniProtKB-KW"/>
</dbReference>
<sequence length="188" mass="20742">MASNAVKQAVKAPSKLQKILANLNAAPRLDLTGVKTLKLTYAYRNDHWGARHFAKEHLPRIRWANPELDIQVEKVLKTAKDEWRPELEIQLENGQNKTINLAGKWSTSIVKELMEIGGGSQWQKWKEEAQAQGGEVIPGEKSELPPSQRLKVKTDLPSLSQFRSSKGKEGAAPIPDAPSSSSQASASL</sequence>
<dbReference type="PANTHER" id="PTHR13274:SF2">
    <property type="entry name" value="SMALL RIBOSOMAL SUBUNIT PROTEIN MS25"/>
    <property type="match status" value="1"/>
</dbReference>
<dbReference type="GeneID" id="6004965"/>
<dbReference type="EMBL" id="AACS02000001">
    <property type="protein sequence ID" value="EAU93277.1"/>
    <property type="molecule type" value="Genomic_DNA"/>
</dbReference>
<dbReference type="GO" id="GO:1990904">
    <property type="term" value="C:ribonucleoprotein complex"/>
    <property type="evidence" value="ECO:0007669"/>
    <property type="project" value="UniProtKB-KW"/>
</dbReference>
<dbReference type="SUPFAM" id="SSF52833">
    <property type="entry name" value="Thioredoxin-like"/>
    <property type="match status" value="1"/>
</dbReference>
<dbReference type="GO" id="GO:0003735">
    <property type="term" value="F:structural constituent of ribosome"/>
    <property type="evidence" value="ECO:0007669"/>
    <property type="project" value="InterPro"/>
</dbReference>
<keyword evidence="2" id="KW-0689">Ribosomal protein</keyword>
<keyword evidence="7" id="KW-1185">Reference proteome</keyword>
<dbReference type="Proteomes" id="UP000001861">
    <property type="component" value="Unassembled WGS sequence"/>
</dbReference>
<organism evidence="6 7">
    <name type="scientific">Coprinopsis cinerea (strain Okayama-7 / 130 / ATCC MYA-4618 / FGSC 9003)</name>
    <name type="common">Inky cap fungus</name>
    <name type="synonym">Hormographiella aspergillata</name>
    <dbReference type="NCBI Taxonomy" id="240176"/>
    <lineage>
        <taxon>Eukaryota</taxon>
        <taxon>Fungi</taxon>
        <taxon>Dikarya</taxon>
        <taxon>Basidiomycota</taxon>
        <taxon>Agaricomycotina</taxon>
        <taxon>Agaricomycetes</taxon>
        <taxon>Agaricomycetidae</taxon>
        <taxon>Agaricales</taxon>
        <taxon>Agaricineae</taxon>
        <taxon>Psathyrellaceae</taxon>
        <taxon>Coprinopsis</taxon>
    </lineage>
</organism>
<proteinExistence type="predicted"/>
<evidence type="ECO:0000256" key="5">
    <source>
        <dbReference type="SAM" id="MobiDB-lite"/>
    </source>
</evidence>
<feature type="region of interest" description="Disordered" evidence="5">
    <location>
        <begin position="129"/>
        <end position="188"/>
    </location>
</feature>
<evidence type="ECO:0000256" key="1">
    <source>
        <dbReference type="ARBA" id="ARBA00004173"/>
    </source>
</evidence>
<dbReference type="PANTHER" id="PTHR13274">
    <property type="entry name" value="MITOCHONDRIAL RIBOSOMAL PROTEIN S25"/>
    <property type="match status" value="1"/>
</dbReference>